<dbReference type="RefSeq" id="WP_160554139.1">
    <property type="nucleotide sequence ID" value="NZ_CP047650.1"/>
</dbReference>
<protein>
    <submittedName>
        <fullName evidence="3">Phosphatase PAP2 family protein</fullName>
    </submittedName>
</protein>
<dbReference type="KEGG" id="xyk:GT347_21520"/>
<dbReference type="SUPFAM" id="SSF48317">
    <property type="entry name" value="Acid phosphatase/Vanadium-dependent haloperoxidase"/>
    <property type="match status" value="1"/>
</dbReference>
<dbReference type="PANTHER" id="PTHR14969:SF13">
    <property type="entry name" value="AT30094P"/>
    <property type="match status" value="1"/>
</dbReference>
<evidence type="ECO:0000313" key="3">
    <source>
        <dbReference type="EMBL" id="QHJ00329.1"/>
    </source>
</evidence>
<keyword evidence="1" id="KW-0812">Transmembrane</keyword>
<reference evidence="3 4" key="1">
    <citation type="submission" date="2020-01" db="EMBL/GenBank/DDBJ databases">
        <title>Genome sequencing of strain KACC 21265.</title>
        <authorList>
            <person name="Heo J."/>
            <person name="Kim S.-J."/>
            <person name="Kim J.-S."/>
            <person name="Hong S.-B."/>
            <person name="Kwon S.-W."/>
        </authorList>
    </citation>
    <scope>NUCLEOTIDE SEQUENCE [LARGE SCALE GENOMIC DNA]</scope>
    <source>
        <strain evidence="3 4">KACC 21265</strain>
    </source>
</reference>
<dbReference type="Pfam" id="PF01569">
    <property type="entry name" value="PAP2"/>
    <property type="match status" value="1"/>
</dbReference>
<dbReference type="Gene3D" id="1.20.144.10">
    <property type="entry name" value="Phosphatidic acid phosphatase type 2/haloperoxidase"/>
    <property type="match status" value="1"/>
</dbReference>
<feature type="transmembrane region" description="Helical" evidence="1">
    <location>
        <begin position="146"/>
        <end position="165"/>
    </location>
</feature>
<dbReference type="EMBL" id="CP047650">
    <property type="protein sequence ID" value="QHJ00329.1"/>
    <property type="molecule type" value="Genomic_DNA"/>
</dbReference>
<evidence type="ECO:0000259" key="2">
    <source>
        <dbReference type="SMART" id="SM00014"/>
    </source>
</evidence>
<sequence length="186" mass="19848">MQTSPEIVFFLWLNANAQTPAWVVEAARFSTSGLPWLLPVLALGDGLRSPAGRKACLRIAAGMALAWLCAHTMRNHLDLPRPAALQLGMQWMQHGQGKGFPSLHAAGALAFAYGVALAGRPWFWRALAWAGAAAICWSRICLGLHFPMDVICGGLIGAVGARLAFGFPWRRQMAAARSSGIAGSEA</sequence>
<evidence type="ECO:0000256" key="1">
    <source>
        <dbReference type="SAM" id="Phobius"/>
    </source>
</evidence>
<keyword evidence="4" id="KW-1185">Reference proteome</keyword>
<organism evidence="3 4">
    <name type="scientific">Xylophilus rhododendri</name>
    <dbReference type="NCBI Taxonomy" id="2697032"/>
    <lineage>
        <taxon>Bacteria</taxon>
        <taxon>Pseudomonadati</taxon>
        <taxon>Pseudomonadota</taxon>
        <taxon>Betaproteobacteria</taxon>
        <taxon>Burkholderiales</taxon>
        <taxon>Xylophilus</taxon>
    </lineage>
</organism>
<dbReference type="InterPro" id="IPR036938">
    <property type="entry name" value="PAP2/HPO_sf"/>
</dbReference>
<accession>A0A857JC57</accession>
<feature type="domain" description="Phosphatidic acid phosphatase type 2/haloperoxidase" evidence="2">
    <location>
        <begin position="56"/>
        <end position="165"/>
    </location>
</feature>
<dbReference type="AlphaFoldDB" id="A0A857JC57"/>
<proteinExistence type="predicted"/>
<dbReference type="InterPro" id="IPR000326">
    <property type="entry name" value="PAP2/HPO"/>
</dbReference>
<keyword evidence="1" id="KW-1133">Transmembrane helix</keyword>
<evidence type="ECO:0000313" key="4">
    <source>
        <dbReference type="Proteomes" id="UP000464787"/>
    </source>
</evidence>
<gene>
    <name evidence="3" type="ORF">GT347_21520</name>
</gene>
<dbReference type="Proteomes" id="UP000464787">
    <property type="component" value="Chromosome"/>
</dbReference>
<dbReference type="SMART" id="SM00014">
    <property type="entry name" value="acidPPc"/>
    <property type="match status" value="1"/>
</dbReference>
<keyword evidence="1" id="KW-0472">Membrane</keyword>
<name>A0A857JC57_9BURK</name>
<dbReference type="PANTHER" id="PTHR14969">
    <property type="entry name" value="SPHINGOSINE-1-PHOSPHATE PHOSPHOHYDROLASE"/>
    <property type="match status" value="1"/>
</dbReference>
<feature type="transmembrane region" description="Helical" evidence="1">
    <location>
        <begin position="99"/>
        <end position="115"/>
    </location>
</feature>